<dbReference type="Proteomes" id="UP001170310">
    <property type="component" value="Unassembled WGS sequence"/>
</dbReference>
<dbReference type="AlphaFoldDB" id="A0AAW7YV66"/>
<dbReference type="RefSeq" id="WP_017638265.1">
    <property type="nucleotide sequence ID" value="NZ_JAUOQO010000009.1"/>
</dbReference>
<keyword evidence="1" id="KW-1133">Transmembrane helix</keyword>
<keyword evidence="1" id="KW-0472">Membrane</keyword>
<dbReference type="GeneID" id="72470132"/>
<feature type="domain" description="PepSY" evidence="2">
    <location>
        <begin position="36"/>
        <end position="101"/>
    </location>
</feature>
<protein>
    <submittedName>
        <fullName evidence="3">PepSY domain-containing protein</fullName>
    </submittedName>
</protein>
<reference evidence="3" key="1">
    <citation type="submission" date="2023-07" db="EMBL/GenBank/DDBJ databases">
        <title>Genome content predicts the carbon catabolic preferences of heterotrophic bacteria.</title>
        <authorList>
            <person name="Gralka M."/>
        </authorList>
    </citation>
    <scope>NUCLEOTIDE SEQUENCE</scope>
    <source>
        <strain evidence="3">E2R20</strain>
    </source>
</reference>
<accession>A0AAW7YV66</accession>
<dbReference type="EMBL" id="JAUOQO010000009">
    <property type="protein sequence ID" value="MDO6574601.1"/>
    <property type="molecule type" value="Genomic_DNA"/>
</dbReference>
<comment type="caution">
    <text evidence="3">The sequence shown here is derived from an EMBL/GenBank/DDBJ whole genome shotgun (WGS) entry which is preliminary data.</text>
</comment>
<dbReference type="InterPro" id="IPR025711">
    <property type="entry name" value="PepSY"/>
</dbReference>
<organism evidence="3 4">
    <name type="scientific">Staphylococcus pasteuri_A</name>
    <dbReference type="NCBI Taxonomy" id="3062664"/>
    <lineage>
        <taxon>Bacteria</taxon>
        <taxon>Bacillati</taxon>
        <taxon>Bacillota</taxon>
        <taxon>Bacilli</taxon>
        <taxon>Bacillales</taxon>
        <taxon>Staphylococcaceae</taxon>
        <taxon>Staphylococcus</taxon>
    </lineage>
</organism>
<evidence type="ECO:0000259" key="2">
    <source>
        <dbReference type="Pfam" id="PF03413"/>
    </source>
</evidence>
<sequence>MKCLNCKNILIVGACTVVILSAGVIVYLNKKKFYNPDKLLEEVKTYFMDVKGSYIVQQPLNDPNINANKPIYLGGISATKNGKLVDYDFYADAYTGEVLNIIEL</sequence>
<proteinExistence type="predicted"/>
<evidence type="ECO:0000313" key="3">
    <source>
        <dbReference type="EMBL" id="MDO6574601.1"/>
    </source>
</evidence>
<keyword evidence="4" id="KW-1185">Reference proteome</keyword>
<name>A0AAW7YV66_9STAP</name>
<evidence type="ECO:0000256" key="1">
    <source>
        <dbReference type="SAM" id="Phobius"/>
    </source>
</evidence>
<keyword evidence="1" id="KW-0812">Transmembrane</keyword>
<gene>
    <name evidence="3" type="ORF">Q4528_10660</name>
</gene>
<evidence type="ECO:0000313" key="4">
    <source>
        <dbReference type="Proteomes" id="UP001170310"/>
    </source>
</evidence>
<feature type="transmembrane region" description="Helical" evidence="1">
    <location>
        <begin position="9"/>
        <end position="28"/>
    </location>
</feature>
<dbReference type="Pfam" id="PF03413">
    <property type="entry name" value="PepSY"/>
    <property type="match status" value="1"/>
</dbReference>